<proteinExistence type="predicted"/>
<evidence type="ECO:0000313" key="2">
    <source>
        <dbReference type="Proteomes" id="UP001269375"/>
    </source>
</evidence>
<accession>A0ABU1GR20</accession>
<dbReference type="RefSeq" id="WP_251593502.1">
    <property type="nucleotide sequence ID" value="NZ_JAMLJI010000002.1"/>
</dbReference>
<dbReference type="EMBL" id="JARWAO010000001">
    <property type="protein sequence ID" value="MDR5894472.1"/>
    <property type="molecule type" value="Genomic_DNA"/>
</dbReference>
<organism evidence="1 2">
    <name type="scientific">Larsenimonas suaedae</name>
    <dbReference type="NCBI Taxonomy" id="1851019"/>
    <lineage>
        <taxon>Bacteria</taxon>
        <taxon>Pseudomonadati</taxon>
        <taxon>Pseudomonadota</taxon>
        <taxon>Gammaproteobacteria</taxon>
        <taxon>Oceanospirillales</taxon>
        <taxon>Halomonadaceae</taxon>
        <taxon>Larsenimonas</taxon>
    </lineage>
</organism>
<sequence length="100" mass="11167">MSMRTIEWDSPEHEGVTEHYDDLYFLKKKPSEGSIVTARYKSTNVRLKVVERQGDSTSVAEVISVNSTDATNNGVDLHVGEHVLLPDDKRAFVSGSDEDE</sequence>
<comment type="caution">
    <text evidence="1">The sequence shown here is derived from an EMBL/GenBank/DDBJ whole genome shotgun (WGS) entry which is preliminary data.</text>
</comment>
<evidence type="ECO:0000313" key="1">
    <source>
        <dbReference type="EMBL" id="MDR5894472.1"/>
    </source>
</evidence>
<reference evidence="1 2" key="1">
    <citation type="submission" date="2023-04" db="EMBL/GenBank/DDBJ databases">
        <title>A long-awaited taxogenomic arrangement of the family Halomonadaceae.</title>
        <authorList>
            <person name="De La Haba R."/>
            <person name="Chuvochina M."/>
            <person name="Wittouck S."/>
            <person name="Arahal D.R."/>
            <person name="Sanchez-Porro C."/>
            <person name="Hugenholtz P."/>
            <person name="Ventosa A."/>
        </authorList>
    </citation>
    <scope>NUCLEOTIDE SEQUENCE [LARGE SCALE GENOMIC DNA]</scope>
    <source>
        <strain evidence="1 2">DSM 22428</strain>
    </source>
</reference>
<name>A0ABU1GR20_9GAMM</name>
<protein>
    <submittedName>
        <fullName evidence="1">Uncharacterized protein</fullName>
    </submittedName>
</protein>
<gene>
    <name evidence="1" type="ORF">QC825_00125</name>
</gene>
<keyword evidence="2" id="KW-1185">Reference proteome</keyword>
<dbReference type="Proteomes" id="UP001269375">
    <property type="component" value="Unassembled WGS sequence"/>
</dbReference>